<accession>J3EXU0</accession>
<dbReference type="OrthoDB" id="109251at2157"/>
<protein>
    <recommendedName>
        <fullName evidence="3">Recombinase RecA</fullName>
    </recommendedName>
</protein>
<evidence type="ECO:0000313" key="1">
    <source>
        <dbReference type="EMBL" id="EJN60027.1"/>
    </source>
</evidence>
<dbReference type="RefSeq" id="WP_009367267.1">
    <property type="nucleotide sequence ID" value="NZ_ALJD01000004.1"/>
</dbReference>
<organism evidence="1 2">
    <name type="scientific">Halogranum salarium B-1</name>
    <dbReference type="NCBI Taxonomy" id="1210908"/>
    <lineage>
        <taxon>Archaea</taxon>
        <taxon>Methanobacteriati</taxon>
        <taxon>Methanobacteriota</taxon>
        <taxon>Stenosarchaea group</taxon>
        <taxon>Halobacteria</taxon>
        <taxon>Halobacteriales</taxon>
        <taxon>Haloferacaceae</taxon>
    </lineage>
</organism>
<evidence type="ECO:0000313" key="2">
    <source>
        <dbReference type="Proteomes" id="UP000007813"/>
    </source>
</evidence>
<proteinExistence type="predicted"/>
<dbReference type="Gene3D" id="3.40.50.300">
    <property type="entry name" value="P-loop containing nucleotide triphosphate hydrolases"/>
    <property type="match status" value="1"/>
</dbReference>
<dbReference type="Proteomes" id="UP000007813">
    <property type="component" value="Unassembled WGS sequence"/>
</dbReference>
<comment type="caution">
    <text evidence="1">The sequence shown here is derived from an EMBL/GenBank/DDBJ whole genome shotgun (WGS) entry which is preliminary data.</text>
</comment>
<name>J3EXU0_9EURY</name>
<dbReference type="Pfam" id="PF24336">
    <property type="entry name" value="DUF7504"/>
    <property type="match status" value="1"/>
</dbReference>
<dbReference type="AlphaFoldDB" id="J3EXU0"/>
<sequence>MGVAESLPIDELSAGSNVLVTGPVMTGKRRLMHALLAQGKPHERGTIAITTRKSAAQTVRDFERVTQSSPGDRLSVVDCTGAVRGFGDTRDSATVSYVSTPGELTGIGIGVTKFMRRYYDEGLTARLGLHSLSTMLMYSDLRRIFQFLHVMTGRIRNSESVGVFALDDTMVDDASVDVLMQPFDAVVEVRDTPAGTQELRTRGASIGPRAWTPSGLD</sequence>
<dbReference type="InterPro" id="IPR055927">
    <property type="entry name" value="DUF7504"/>
</dbReference>
<dbReference type="EMBL" id="ALJD01000004">
    <property type="protein sequence ID" value="EJN60027.1"/>
    <property type="molecule type" value="Genomic_DNA"/>
</dbReference>
<reference evidence="1 2" key="1">
    <citation type="journal article" date="2012" name="J. Bacteriol.">
        <title>Draft Genome Sequence of the Extremely Halophilic Archaeon Halogranum salarium B-1T.</title>
        <authorList>
            <person name="Kim K.K."/>
            <person name="Lee K.C."/>
            <person name="Lee J.S."/>
        </authorList>
    </citation>
    <scope>NUCLEOTIDE SEQUENCE [LARGE SCALE GENOMIC DNA]</scope>
    <source>
        <strain evidence="1 2">B-1</strain>
    </source>
</reference>
<dbReference type="InterPro" id="IPR027417">
    <property type="entry name" value="P-loop_NTPase"/>
</dbReference>
<gene>
    <name evidence="1" type="ORF">HSB1_21850</name>
</gene>
<evidence type="ECO:0008006" key="3">
    <source>
        <dbReference type="Google" id="ProtNLM"/>
    </source>
</evidence>
<dbReference type="eggNOG" id="arCOG02452">
    <property type="taxonomic scope" value="Archaea"/>
</dbReference>